<keyword evidence="3" id="KW-1185">Reference proteome</keyword>
<dbReference type="EMBL" id="JAHCLR010000102">
    <property type="protein sequence ID" value="MBS9536253.1"/>
    <property type="molecule type" value="Genomic_DNA"/>
</dbReference>
<dbReference type="Proteomes" id="UP001519535">
    <property type="component" value="Unassembled WGS sequence"/>
</dbReference>
<dbReference type="RefSeq" id="WP_214095075.1">
    <property type="nucleotide sequence ID" value="NZ_JAHCLR010000102.1"/>
</dbReference>
<accession>A0ABS5RPN1</accession>
<name>A0ABS5RPN1_9MYCO</name>
<proteinExistence type="predicted"/>
<reference evidence="2 3" key="1">
    <citation type="submission" date="2021-05" db="EMBL/GenBank/DDBJ databases">
        <title>Mycobacterium acidophilum sp. nov., an extremely acid-tolerant member of the genus Mycobacterium.</title>
        <authorList>
            <person name="Xia J."/>
        </authorList>
    </citation>
    <scope>NUCLEOTIDE SEQUENCE [LARGE SCALE GENOMIC DNA]</scope>
    <source>
        <strain evidence="2 3">M1</strain>
    </source>
</reference>
<protein>
    <submittedName>
        <fullName evidence="2">DUF732 domain-containing protein</fullName>
    </submittedName>
</protein>
<dbReference type="InterPro" id="IPR007969">
    <property type="entry name" value="DUF732"/>
</dbReference>
<comment type="caution">
    <text evidence="2">The sequence shown here is derived from an EMBL/GenBank/DDBJ whole genome shotgun (WGS) entry which is preliminary data.</text>
</comment>
<evidence type="ECO:0000313" key="3">
    <source>
        <dbReference type="Proteomes" id="UP001519535"/>
    </source>
</evidence>
<dbReference type="Pfam" id="PF05305">
    <property type="entry name" value="DUF732"/>
    <property type="match status" value="1"/>
</dbReference>
<feature type="domain" description="DUF732" evidence="1">
    <location>
        <begin position="57"/>
        <end position="127"/>
    </location>
</feature>
<evidence type="ECO:0000313" key="2">
    <source>
        <dbReference type="EMBL" id="MBS9536253.1"/>
    </source>
</evidence>
<gene>
    <name evidence="2" type="ORF">KIH27_21980</name>
</gene>
<organism evidence="2 3">
    <name type="scientific">Mycolicibacter acidiphilus</name>
    <dbReference type="NCBI Taxonomy" id="2835306"/>
    <lineage>
        <taxon>Bacteria</taxon>
        <taxon>Bacillati</taxon>
        <taxon>Actinomycetota</taxon>
        <taxon>Actinomycetes</taxon>
        <taxon>Mycobacteriales</taxon>
        <taxon>Mycobacteriaceae</taxon>
        <taxon>Mycolicibacter</taxon>
    </lineage>
</organism>
<evidence type="ECO:0000259" key="1">
    <source>
        <dbReference type="Pfam" id="PF05305"/>
    </source>
</evidence>
<sequence length="138" mass="14649">MSSDIRDKGGAVKIRCGRGFIRNLGKRMLTLFILPISIVAVGPAHGNPDDGRSADVDASFLTALNEAGITYSDPGKSITAGRTMCDYVDQGKSGKALVATLQKHNEELTTERARLFIAIALHAYCPQNLANGMKGAVS</sequence>